<keyword evidence="4" id="KW-1133">Transmembrane helix</keyword>
<dbReference type="GO" id="GO:0004016">
    <property type="term" value="F:adenylate cyclase activity"/>
    <property type="evidence" value="ECO:0007669"/>
    <property type="project" value="TreeGrafter"/>
</dbReference>
<dbReference type="Gene3D" id="3.30.70.1230">
    <property type="entry name" value="Nucleotide cyclase"/>
    <property type="match status" value="1"/>
</dbReference>
<feature type="domain" description="Guanylate cyclase" evidence="9">
    <location>
        <begin position="261"/>
        <end position="396"/>
    </location>
</feature>
<dbReference type="EMBL" id="BLLK01000075">
    <property type="protein sequence ID" value="GFH61688.1"/>
    <property type="molecule type" value="Genomic_DNA"/>
</dbReference>
<dbReference type="SUPFAM" id="SSF55781">
    <property type="entry name" value="GAF domain-like"/>
    <property type="match status" value="1"/>
</dbReference>
<evidence type="ECO:0000256" key="6">
    <source>
        <dbReference type="ARBA" id="ARBA00023239"/>
    </source>
</evidence>
<dbReference type="Proteomes" id="UP001054902">
    <property type="component" value="Unassembled WGS sequence"/>
</dbReference>
<evidence type="ECO:0000259" key="9">
    <source>
        <dbReference type="PROSITE" id="PS50125"/>
    </source>
</evidence>
<evidence type="ECO:0000256" key="5">
    <source>
        <dbReference type="ARBA" id="ARBA00023136"/>
    </source>
</evidence>
<dbReference type="GO" id="GO:0001653">
    <property type="term" value="F:peptide receptor activity"/>
    <property type="evidence" value="ECO:0007669"/>
    <property type="project" value="TreeGrafter"/>
</dbReference>
<evidence type="ECO:0000313" key="11">
    <source>
        <dbReference type="Proteomes" id="UP001054902"/>
    </source>
</evidence>
<dbReference type="GO" id="GO:0007168">
    <property type="term" value="P:receptor guanylyl cyclase signaling pathway"/>
    <property type="evidence" value="ECO:0007669"/>
    <property type="project" value="TreeGrafter"/>
</dbReference>
<reference evidence="10 11" key="1">
    <citation type="journal article" date="2021" name="Sci. Rep.">
        <title>The genome of the diatom Chaetoceros tenuissimus carries an ancient integrated fragment of an extant virus.</title>
        <authorList>
            <person name="Hongo Y."/>
            <person name="Kimura K."/>
            <person name="Takaki Y."/>
            <person name="Yoshida Y."/>
            <person name="Baba S."/>
            <person name="Kobayashi G."/>
            <person name="Nagasaki K."/>
            <person name="Hano T."/>
            <person name="Tomaru Y."/>
        </authorList>
    </citation>
    <scope>NUCLEOTIDE SEQUENCE [LARGE SCALE GENOMIC DNA]</scope>
    <source>
        <strain evidence="10 11">NIES-3715</strain>
    </source>
</reference>
<dbReference type="PANTHER" id="PTHR11920">
    <property type="entry name" value="GUANYLYL CYCLASE"/>
    <property type="match status" value="1"/>
</dbReference>
<gene>
    <name evidence="10" type="ORF">CTEN210_18164</name>
</gene>
<evidence type="ECO:0000256" key="4">
    <source>
        <dbReference type="ARBA" id="ARBA00022989"/>
    </source>
</evidence>
<dbReference type="InterPro" id="IPR050401">
    <property type="entry name" value="Cyclic_nucleotide_synthase"/>
</dbReference>
<protein>
    <recommendedName>
        <fullName evidence="9">Guanylate cyclase domain-containing protein</fullName>
    </recommendedName>
</protein>
<keyword evidence="3" id="KW-0547">Nucleotide-binding</keyword>
<dbReference type="SMART" id="SM00044">
    <property type="entry name" value="CYCc"/>
    <property type="match status" value="1"/>
</dbReference>
<sequence>MDEENFLLQECATAKFGPNATDIIFSDGEEEALVCPLQDCATEHCAESFDAYYCQDLVSSESYPEYKTFRRVGSQSFLSVPILIGARKFAGALHIASEQANGFNEIDNMLIKDIGYRIGGHLYSKRLKEEQAESHEASRKLLQSMIPGPVLEKIEEHWKNSSDDELSSCQSSSLNCSSDNTQDNDHSRLTSLPRRERRGSLNFDPCDYESTQRRLENMGILKRETMLLGKKHLTPTSSITSESGISESKPVFFAETQSNVSMIFCDIVGFSRIARTLEPIEVMQMLNDLYHIFDTLCEKHGVRKLETIGDTYIVSGGLLEEGNDNDSGKDAAKRCLEMAQDMVREAYNVYAPTEPRERLQIRVGIHVGSLSYGILGQNVPKFSVYGDAVNIAARMEQTAPVGKVHVSKAFHDLVNDHHMVWDEKRNTDVKNVGVMETWIMNCM</sequence>
<keyword evidence="11" id="KW-1185">Reference proteome</keyword>
<dbReference type="InterPro" id="IPR029787">
    <property type="entry name" value="Nucleotide_cyclase"/>
</dbReference>
<dbReference type="InterPro" id="IPR029016">
    <property type="entry name" value="GAF-like_dom_sf"/>
</dbReference>
<feature type="compositionally biased region" description="Low complexity" evidence="8">
    <location>
        <begin position="167"/>
        <end position="180"/>
    </location>
</feature>
<evidence type="ECO:0000313" key="10">
    <source>
        <dbReference type="EMBL" id="GFH61688.1"/>
    </source>
</evidence>
<keyword evidence="5" id="KW-0472">Membrane</keyword>
<dbReference type="Gene3D" id="3.30.450.40">
    <property type="match status" value="1"/>
</dbReference>
<dbReference type="CDD" id="cd07302">
    <property type="entry name" value="CHD"/>
    <property type="match status" value="1"/>
</dbReference>
<comment type="subcellular location">
    <subcellularLocation>
        <location evidence="1">Membrane</location>
    </subcellularLocation>
</comment>
<evidence type="ECO:0000256" key="1">
    <source>
        <dbReference type="ARBA" id="ARBA00004370"/>
    </source>
</evidence>
<feature type="region of interest" description="Disordered" evidence="8">
    <location>
        <begin position="162"/>
        <end position="205"/>
    </location>
</feature>
<keyword evidence="2" id="KW-0812">Transmembrane</keyword>
<name>A0AAD3DC63_9STRA</name>
<evidence type="ECO:0000256" key="2">
    <source>
        <dbReference type="ARBA" id="ARBA00022692"/>
    </source>
</evidence>
<dbReference type="GO" id="GO:0035556">
    <property type="term" value="P:intracellular signal transduction"/>
    <property type="evidence" value="ECO:0007669"/>
    <property type="project" value="InterPro"/>
</dbReference>
<dbReference type="SUPFAM" id="SSF55073">
    <property type="entry name" value="Nucleotide cyclase"/>
    <property type="match status" value="1"/>
</dbReference>
<dbReference type="PROSITE" id="PS50125">
    <property type="entry name" value="GUANYLATE_CYCLASE_2"/>
    <property type="match status" value="1"/>
</dbReference>
<comment type="caution">
    <text evidence="10">The sequence shown here is derived from an EMBL/GenBank/DDBJ whole genome shotgun (WGS) entry which is preliminary data.</text>
</comment>
<evidence type="ECO:0000256" key="3">
    <source>
        <dbReference type="ARBA" id="ARBA00022741"/>
    </source>
</evidence>
<dbReference type="PANTHER" id="PTHR11920:SF335">
    <property type="entry name" value="GUANYLATE CYCLASE"/>
    <property type="match status" value="1"/>
</dbReference>
<accession>A0AAD3DC63</accession>
<comment type="similarity">
    <text evidence="7">Belongs to the adenylyl cyclase class-4/guanylyl cyclase family.</text>
</comment>
<keyword evidence="6 7" id="KW-0456">Lyase</keyword>
<dbReference type="PROSITE" id="PS00452">
    <property type="entry name" value="GUANYLATE_CYCLASE_1"/>
    <property type="match status" value="1"/>
</dbReference>
<dbReference type="GO" id="GO:0004383">
    <property type="term" value="F:guanylate cyclase activity"/>
    <property type="evidence" value="ECO:0007669"/>
    <property type="project" value="TreeGrafter"/>
</dbReference>
<dbReference type="Pfam" id="PF00211">
    <property type="entry name" value="Guanylate_cyc"/>
    <property type="match status" value="1"/>
</dbReference>
<dbReference type="AlphaFoldDB" id="A0AAD3DC63"/>
<dbReference type="GO" id="GO:0005886">
    <property type="term" value="C:plasma membrane"/>
    <property type="evidence" value="ECO:0007669"/>
    <property type="project" value="TreeGrafter"/>
</dbReference>
<proteinExistence type="inferred from homology"/>
<evidence type="ECO:0000256" key="7">
    <source>
        <dbReference type="RuleBase" id="RU000405"/>
    </source>
</evidence>
<dbReference type="GO" id="GO:0000166">
    <property type="term" value="F:nucleotide binding"/>
    <property type="evidence" value="ECO:0007669"/>
    <property type="project" value="UniProtKB-KW"/>
</dbReference>
<organism evidence="10 11">
    <name type="scientific">Chaetoceros tenuissimus</name>
    <dbReference type="NCBI Taxonomy" id="426638"/>
    <lineage>
        <taxon>Eukaryota</taxon>
        <taxon>Sar</taxon>
        <taxon>Stramenopiles</taxon>
        <taxon>Ochrophyta</taxon>
        <taxon>Bacillariophyta</taxon>
        <taxon>Coscinodiscophyceae</taxon>
        <taxon>Chaetocerotophycidae</taxon>
        <taxon>Chaetocerotales</taxon>
        <taxon>Chaetocerotaceae</taxon>
        <taxon>Chaetoceros</taxon>
    </lineage>
</organism>
<evidence type="ECO:0000256" key="8">
    <source>
        <dbReference type="SAM" id="MobiDB-lite"/>
    </source>
</evidence>
<dbReference type="InterPro" id="IPR018297">
    <property type="entry name" value="A/G_cyclase_CS"/>
</dbReference>
<dbReference type="InterPro" id="IPR001054">
    <property type="entry name" value="A/G_cyclase"/>
</dbReference>